<proteinExistence type="predicted"/>
<evidence type="ECO:0000259" key="2">
    <source>
        <dbReference type="Pfam" id="PF18962"/>
    </source>
</evidence>
<feature type="chain" id="PRO_5011570198" evidence="1">
    <location>
        <begin position="22"/>
        <end position="107"/>
    </location>
</feature>
<evidence type="ECO:0000256" key="1">
    <source>
        <dbReference type="SAM" id="SignalP"/>
    </source>
</evidence>
<dbReference type="OrthoDB" id="9800925at2"/>
<dbReference type="RefSeq" id="WP_089764955.1">
    <property type="nucleotide sequence ID" value="NZ_BKAT01000051.1"/>
</dbReference>
<dbReference type="Pfam" id="PF18962">
    <property type="entry name" value="Por_Secre_tail"/>
    <property type="match status" value="1"/>
</dbReference>
<evidence type="ECO:0000313" key="4">
    <source>
        <dbReference type="Proteomes" id="UP000199656"/>
    </source>
</evidence>
<organism evidence="3 4">
    <name type="scientific">Chitinophaga terrae</name>
    <name type="common">ex Kim and Jung 2007</name>
    <dbReference type="NCBI Taxonomy" id="408074"/>
    <lineage>
        <taxon>Bacteria</taxon>
        <taxon>Pseudomonadati</taxon>
        <taxon>Bacteroidota</taxon>
        <taxon>Chitinophagia</taxon>
        <taxon>Chitinophagales</taxon>
        <taxon>Chitinophagaceae</taxon>
        <taxon>Chitinophaga</taxon>
    </lineage>
</organism>
<dbReference type="AlphaFoldDB" id="A0A1H4G058"/>
<feature type="domain" description="Secretion system C-terminal sorting" evidence="2">
    <location>
        <begin position="34"/>
        <end position="100"/>
    </location>
</feature>
<reference evidence="4" key="1">
    <citation type="submission" date="2016-10" db="EMBL/GenBank/DDBJ databases">
        <authorList>
            <person name="Varghese N."/>
            <person name="Submissions S."/>
        </authorList>
    </citation>
    <scope>NUCLEOTIDE SEQUENCE [LARGE SCALE GENOMIC DNA]</scope>
    <source>
        <strain evidence="4">DSM 23920</strain>
    </source>
</reference>
<sequence>MMRNLLTTLFAFLLFLSAARAGDGGPGAPVIKAYPNPTTGVFYCQLPAGASKQVLLEIYSPVGALVQRRTLEGSSAGAKVTIDLRNQPKGLYYLRVNGHKAVPVVII</sequence>
<gene>
    <name evidence="3" type="ORF">SAMN05660909_04824</name>
</gene>
<dbReference type="STRING" id="408074.SAMN05660909_04824"/>
<keyword evidence="1" id="KW-0732">Signal</keyword>
<keyword evidence="4" id="KW-1185">Reference proteome</keyword>
<name>A0A1H4G058_9BACT</name>
<dbReference type="Proteomes" id="UP000199656">
    <property type="component" value="Unassembled WGS sequence"/>
</dbReference>
<dbReference type="EMBL" id="FNRL01000030">
    <property type="protein sequence ID" value="SEB02777.1"/>
    <property type="molecule type" value="Genomic_DNA"/>
</dbReference>
<evidence type="ECO:0000313" key="3">
    <source>
        <dbReference type="EMBL" id="SEB02777.1"/>
    </source>
</evidence>
<dbReference type="NCBIfam" id="TIGR04183">
    <property type="entry name" value="Por_Secre_tail"/>
    <property type="match status" value="1"/>
</dbReference>
<protein>
    <submittedName>
        <fullName evidence="3">Por secretion system C-terminal sorting domain-containing protein</fullName>
    </submittedName>
</protein>
<dbReference type="InterPro" id="IPR026444">
    <property type="entry name" value="Secre_tail"/>
</dbReference>
<accession>A0A1H4G058</accession>
<feature type="signal peptide" evidence="1">
    <location>
        <begin position="1"/>
        <end position="21"/>
    </location>
</feature>